<feature type="domain" description="Phospholipid/glycerol acyltransferase" evidence="5">
    <location>
        <begin position="34"/>
        <end position="146"/>
    </location>
</feature>
<comment type="caution">
    <text evidence="6">The sequence shown here is derived from an EMBL/GenBank/DDBJ whole genome shotgun (WGS) entry which is preliminary data.</text>
</comment>
<evidence type="ECO:0000256" key="3">
    <source>
        <dbReference type="ARBA" id="ARBA00023315"/>
    </source>
</evidence>
<evidence type="ECO:0000256" key="2">
    <source>
        <dbReference type="ARBA" id="ARBA00022679"/>
    </source>
</evidence>
<dbReference type="InterPro" id="IPR004552">
    <property type="entry name" value="AGP_acyltrans"/>
</dbReference>
<evidence type="ECO:0000259" key="5">
    <source>
        <dbReference type="SMART" id="SM00563"/>
    </source>
</evidence>
<gene>
    <name evidence="6" type="ORF">EDD78_10430</name>
</gene>
<keyword evidence="4" id="KW-0443">Lipid metabolism</keyword>
<dbReference type="RefSeq" id="WP_132084314.1">
    <property type="nucleotide sequence ID" value="NZ_JADNAH010000005.1"/>
</dbReference>
<comment type="similarity">
    <text evidence="1 4">Belongs to the 1-acyl-sn-glycerol-3-phosphate acyltransferase family.</text>
</comment>
<organism evidence="6 7">
    <name type="scientific">Harryflintia acetispora</name>
    <dbReference type="NCBI Taxonomy" id="1849041"/>
    <lineage>
        <taxon>Bacteria</taxon>
        <taxon>Bacillati</taxon>
        <taxon>Bacillota</taxon>
        <taxon>Clostridia</taxon>
        <taxon>Eubacteriales</taxon>
        <taxon>Oscillospiraceae</taxon>
        <taxon>Harryflintia</taxon>
    </lineage>
</organism>
<dbReference type="GO" id="GO:0003841">
    <property type="term" value="F:1-acylglycerol-3-phosphate O-acyltransferase activity"/>
    <property type="evidence" value="ECO:0007669"/>
    <property type="project" value="UniProtKB-UniRule"/>
</dbReference>
<dbReference type="GO" id="GO:0016020">
    <property type="term" value="C:membrane"/>
    <property type="evidence" value="ECO:0007669"/>
    <property type="project" value="InterPro"/>
</dbReference>
<dbReference type="Pfam" id="PF01553">
    <property type="entry name" value="Acyltransferase"/>
    <property type="match status" value="1"/>
</dbReference>
<dbReference type="EC" id="2.3.1.51" evidence="4"/>
<proteinExistence type="inferred from homology"/>
<reference evidence="6 7" key="1">
    <citation type="submission" date="2019-03" db="EMBL/GenBank/DDBJ databases">
        <title>Genomic Encyclopedia of Type Strains, Phase IV (KMG-IV): sequencing the most valuable type-strain genomes for metagenomic binning, comparative biology and taxonomic classification.</title>
        <authorList>
            <person name="Goeker M."/>
        </authorList>
    </citation>
    <scope>NUCLEOTIDE SEQUENCE [LARGE SCALE GENOMIC DNA]</scope>
    <source>
        <strain evidence="6 7">DSM 100433</strain>
    </source>
</reference>
<dbReference type="PANTHER" id="PTHR10434:SF11">
    <property type="entry name" value="1-ACYL-SN-GLYCEROL-3-PHOSPHATE ACYLTRANSFERASE"/>
    <property type="match status" value="1"/>
</dbReference>
<dbReference type="InterPro" id="IPR002123">
    <property type="entry name" value="Plipid/glycerol_acylTrfase"/>
</dbReference>
<keyword evidence="4" id="KW-1208">Phospholipid metabolism</keyword>
<comment type="domain">
    <text evidence="4">The HXXXXD motif is essential for acyltransferase activity and may constitute the binding site for the phosphate moiety of the glycerol-3-phosphate.</text>
</comment>
<keyword evidence="4" id="KW-0594">Phospholipid biosynthesis</keyword>
<evidence type="ECO:0000256" key="4">
    <source>
        <dbReference type="RuleBase" id="RU361267"/>
    </source>
</evidence>
<keyword evidence="4" id="KW-0444">Lipid biosynthesis</keyword>
<accession>A0A9X8Y8J9</accession>
<dbReference type="SMART" id="SM00563">
    <property type="entry name" value="PlsC"/>
    <property type="match status" value="1"/>
</dbReference>
<dbReference type="PANTHER" id="PTHR10434">
    <property type="entry name" value="1-ACYL-SN-GLYCEROL-3-PHOSPHATE ACYLTRANSFERASE"/>
    <property type="match status" value="1"/>
</dbReference>
<evidence type="ECO:0000313" key="7">
    <source>
        <dbReference type="Proteomes" id="UP000294682"/>
    </source>
</evidence>
<dbReference type="EMBL" id="SLUK01000004">
    <property type="protein sequence ID" value="TCL43696.1"/>
    <property type="molecule type" value="Genomic_DNA"/>
</dbReference>
<dbReference type="CDD" id="cd07989">
    <property type="entry name" value="LPLAT_AGPAT-like"/>
    <property type="match status" value="1"/>
</dbReference>
<keyword evidence="2 4" id="KW-0808">Transferase</keyword>
<dbReference type="SUPFAM" id="SSF69593">
    <property type="entry name" value="Glycerol-3-phosphate (1)-acyltransferase"/>
    <property type="match status" value="1"/>
</dbReference>
<dbReference type="NCBIfam" id="TIGR00530">
    <property type="entry name" value="AGP_acyltrn"/>
    <property type="match status" value="1"/>
</dbReference>
<sequence>MFYRFARNLLHFFFWFAFKIDAEGRENLPKDKGFIVASNHRSNCDPIFIGVMLKPNLTFMAKIELFQLPVIGRLFYWLGAFPVERGKGDTGAVDFAIKTVEEGKILAMFPEGTRSLDGKLLRPKSGCALIAGASGADVVPTAVCFGEKLRFRSHITVKFGKPISREELGVSASSPATIKAASRLIMSRIQELLDSAEDRP</sequence>
<keyword evidence="3 4" id="KW-0012">Acyltransferase</keyword>
<comment type="catalytic activity">
    <reaction evidence="4">
        <text>a 1-acyl-sn-glycero-3-phosphate + an acyl-CoA = a 1,2-diacyl-sn-glycero-3-phosphate + CoA</text>
        <dbReference type="Rhea" id="RHEA:19709"/>
        <dbReference type="ChEBI" id="CHEBI:57287"/>
        <dbReference type="ChEBI" id="CHEBI:57970"/>
        <dbReference type="ChEBI" id="CHEBI:58342"/>
        <dbReference type="ChEBI" id="CHEBI:58608"/>
        <dbReference type="EC" id="2.3.1.51"/>
    </reaction>
</comment>
<dbReference type="AlphaFoldDB" id="A0A9X8Y8J9"/>
<evidence type="ECO:0000313" key="6">
    <source>
        <dbReference type="EMBL" id="TCL43696.1"/>
    </source>
</evidence>
<evidence type="ECO:0000256" key="1">
    <source>
        <dbReference type="ARBA" id="ARBA00008655"/>
    </source>
</evidence>
<name>A0A9X8Y8J9_9FIRM</name>
<keyword evidence="7" id="KW-1185">Reference proteome</keyword>
<protein>
    <recommendedName>
        <fullName evidence="4">1-acyl-sn-glycerol-3-phosphate acyltransferase</fullName>
        <ecNumber evidence="4">2.3.1.51</ecNumber>
    </recommendedName>
</protein>
<dbReference type="GO" id="GO:0006654">
    <property type="term" value="P:phosphatidic acid biosynthetic process"/>
    <property type="evidence" value="ECO:0007669"/>
    <property type="project" value="TreeGrafter"/>
</dbReference>
<dbReference type="Proteomes" id="UP000294682">
    <property type="component" value="Unassembled WGS sequence"/>
</dbReference>